<dbReference type="InterPro" id="IPR003791">
    <property type="entry name" value="UPF0178"/>
</dbReference>
<dbReference type="PANTHER" id="PTHR35146">
    <property type="entry name" value="UPF0178 PROTEIN YAII"/>
    <property type="match status" value="1"/>
</dbReference>
<feature type="region of interest" description="Disordered" evidence="3">
    <location>
        <begin position="178"/>
        <end position="206"/>
    </location>
</feature>
<protein>
    <recommendedName>
        <fullName evidence="2">UPF0178 protein SAMN04487824_1234</fullName>
    </recommendedName>
</protein>
<proteinExistence type="inferred from homology"/>
<organism evidence="4 5">
    <name type="scientific">Parafannyhessea umbonata</name>
    <dbReference type="NCBI Taxonomy" id="604330"/>
    <lineage>
        <taxon>Bacteria</taxon>
        <taxon>Bacillati</taxon>
        <taxon>Actinomycetota</taxon>
        <taxon>Coriobacteriia</taxon>
        <taxon>Coriobacteriales</taxon>
        <taxon>Atopobiaceae</taxon>
        <taxon>Parafannyhessea</taxon>
    </lineage>
</organism>
<dbReference type="PANTHER" id="PTHR35146:SF1">
    <property type="entry name" value="UPF0178 PROTEIN YAII"/>
    <property type="match status" value="1"/>
</dbReference>
<comment type="similarity">
    <text evidence="1 2">Belongs to the UPF0178 family.</text>
</comment>
<dbReference type="Proteomes" id="UP000198528">
    <property type="component" value="Unassembled WGS sequence"/>
</dbReference>
<dbReference type="AlphaFoldDB" id="A0A1G6MM40"/>
<dbReference type="Pfam" id="PF02639">
    <property type="entry name" value="DUF188"/>
    <property type="match status" value="1"/>
</dbReference>
<feature type="compositionally biased region" description="Polar residues" evidence="3">
    <location>
        <begin position="197"/>
        <end position="206"/>
    </location>
</feature>
<accession>A0A1G6MM40</accession>
<name>A0A1G6MM40_9ACTN</name>
<reference evidence="5" key="1">
    <citation type="submission" date="2016-10" db="EMBL/GenBank/DDBJ databases">
        <authorList>
            <person name="Varghese N."/>
            <person name="Submissions S."/>
        </authorList>
    </citation>
    <scope>NUCLEOTIDE SEQUENCE [LARGE SCALE GENOMIC DNA]</scope>
    <source>
        <strain evidence="5">DSM 22619</strain>
    </source>
</reference>
<keyword evidence="5" id="KW-1185">Reference proteome</keyword>
<evidence type="ECO:0000313" key="4">
    <source>
        <dbReference type="EMBL" id="SDC56297.1"/>
    </source>
</evidence>
<evidence type="ECO:0000256" key="2">
    <source>
        <dbReference type="HAMAP-Rule" id="MF_00489"/>
    </source>
</evidence>
<evidence type="ECO:0000256" key="3">
    <source>
        <dbReference type="SAM" id="MobiDB-lite"/>
    </source>
</evidence>
<dbReference type="HAMAP" id="MF_00489">
    <property type="entry name" value="UPF0178"/>
    <property type="match status" value="1"/>
</dbReference>
<sequence>MDTVVGVSAAVPIVIGRPMTRLYIDADACPVTREALSVARELRVPCVIAGNSTQNLERSVRATDPREPRDPRHPDRGFWVRVLQVGVGADSADFAIVSNLTPDDVVVTQDIGLADMVLGRGARAIGVRGRVYSPLTIDSLMLIRHEEKKVRRAGGRTRGPAAFTSEDRARFRTNLRRLLKAPHDARASHNGQAPRDGQTTATSPNE</sequence>
<evidence type="ECO:0000313" key="5">
    <source>
        <dbReference type="Proteomes" id="UP000198528"/>
    </source>
</evidence>
<dbReference type="STRING" id="604330.SAMN04489857_0045"/>
<dbReference type="EMBL" id="FMZL01000023">
    <property type="protein sequence ID" value="SDC56297.1"/>
    <property type="molecule type" value="Genomic_DNA"/>
</dbReference>
<gene>
    <name evidence="4" type="ORF">SAMN04487824_1234</name>
</gene>
<evidence type="ECO:0000256" key="1">
    <source>
        <dbReference type="ARBA" id="ARBA00008522"/>
    </source>
</evidence>